<keyword evidence="3 9" id="KW-0479">Metal-binding</keyword>
<proteinExistence type="inferred from homology"/>
<dbReference type="NCBIfam" id="TIGR01768">
    <property type="entry name" value="GGGP-family"/>
    <property type="match status" value="1"/>
</dbReference>
<comment type="subunit">
    <text evidence="9">Homodimer.</text>
</comment>
<accession>A0ABW5R318</accession>
<keyword evidence="2 9" id="KW-0808">Transferase</keyword>
<comment type="caution">
    <text evidence="9">Lacks conserved residue(s) required for the propagation of feature annotation.</text>
</comment>
<organism evidence="10 11">
    <name type="scientific">Paenibacillus thailandensis</name>
    <dbReference type="NCBI Taxonomy" id="393250"/>
    <lineage>
        <taxon>Bacteria</taxon>
        <taxon>Bacillati</taxon>
        <taxon>Bacillota</taxon>
        <taxon>Bacilli</taxon>
        <taxon>Bacillales</taxon>
        <taxon>Paenibacillaceae</taxon>
        <taxon>Paenibacillus</taxon>
    </lineage>
</organism>
<evidence type="ECO:0000256" key="5">
    <source>
        <dbReference type="ARBA" id="ARBA00023098"/>
    </source>
</evidence>
<feature type="binding site" evidence="9">
    <location>
        <position position="42"/>
    </location>
    <ligand>
        <name>Mg(2+)</name>
        <dbReference type="ChEBI" id="CHEBI:18420"/>
    </ligand>
</feature>
<evidence type="ECO:0000256" key="7">
    <source>
        <dbReference type="ARBA" id="ARBA00023264"/>
    </source>
</evidence>
<dbReference type="PANTHER" id="PTHR40029:SF2">
    <property type="entry name" value="HEPTAPRENYLGLYCERYL PHOSPHATE SYNTHASE"/>
    <property type="match status" value="1"/>
</dbReference>
<evidence type="ECO:0000256" key="8">
    <source>
        <dbReference type="ARBA" id="ARBA00048318"/>
    </source>
</evidence>
<dbReference type="InterPro" id="IPR039074">
    <property type="entry name" value="GGGP/HepGP_synthase_I"/>
</dbReference>
<dbReference type="SUPFAM" id="SSF51395">
    <property type="entry name" value="FMN-linked oxidoreductases"/>
    <property type="match status" value="1"/>
</dbReference>
<feature type="binding site" evidence="9">
    <location>
        <position position="14"/>
    </location>
    <ligand>
        <name>sn-glycerol 1-phosphate</name>
        <dbReference type="ChEBI" id="CHEBI:57685"/>
    </ligand>
</feature>
<dbReference type="HAMAP" id="MF_00112">
    <property type="entry name" value="GGGP_HepGP_synthase"/>
    <property type="match status" value="1"/>
</dbReference>
<keyword evidence="7 9" id="KW-1208">Phospholipid metabolism</keyword>
<dbReference type="RefSeq" id="WP_379278154.1">
    <property type="nucleotide sequence ID" value="NZ_JBHUGT010000017.1"/>
</dbReference>
<comment type="function">
    <text evidence="9">Prenyltransferase that catalyzes in vivo the transfer of the heptaprenyl moiety of heptaprenyl pyrophosphate (HepPP; 35 carbon atoms) to the C3 hydroxyl of sn-glycerol-1-phosphate (G1P), producing heptaprenylglyceryl phosphate (HepGP). This reaction is an ether-bond-formation step in the biosynthesis of archaea-type G1P-based membrane lipids found in Bacillales.</text>
</comment>
<dbReference type="CDD" id="cd02812">
    <property type="entry name" value="PcrB_like"/>
    <property type="match status" value="1"/>
</dbReference>
<dbReference type="InterPro" id="IPR038597">
    <property type="entry name" value="GGGP/HepGP_synthase_sf"/>
</dbReference>
<gene>
    <name evidence="9" type="primary">pcrB</name>
    <name evidence="10" type="ORF">ACFSW5_22225</name>
</gene>
<evidence type="ECO:0000313" key="11">
    <source>
        <dbReference type="Proteomes" id="UP001597493"/>
    </source>
</evidence>
<feature type="binding site" evidence="9">
    <location>
        <begin position="211"/>
        <end position="212"/>
    </location>
    <ligand>
        <name>sn-glycerol 1-phosphate</name>
        <dbReference type="ChEBI" id="CHEBI:57685"/>
    </ligand>
</feature>
<sequence>MEAIGYAEWRHVFKLDPDRELSDEALDAVCMSGTDAIMVGGSSGVTFDNTIDLMSRVRRYALPCVLEVSSLEAAVPGFDGYLVPMVLNTDKPEWIVGNHIEGIKEYGSFVPWDMTAVEGYIILNAEATAAKLTGAQADLDEHEVVARVKLADKLLRLPIVYLEYSGAYGDMDLVRRAAAAATQARVFYGGGIDSAAKAAEAAKAVHTVVVGNVVYSDLQAALATVPAVKSADH</sequence>
<evidence type="ECO:0000256" key="9">
    <source>
        <dbReference type="HAMAP-Rule" id="MF_00112"/>
    </source>
</evidence>
<comment type="caution">
    <text evidence="10">The sequence shown here is derived from an EMBL/GenBank/DDBJ whole genome shotgun (WGS) entry which is preliminary data.</text>
</comment>
<evidence type="ECO:0000256" key="2">
    <source>
        <dbReference type="ARBA" id="ARBA00022679"/>
    </source>
</evidence>
<keyword evidence="6 9" id="KW-0594">Phospholipid biosynthesis</keyword>
<dbReference type="GO" id="GO:0016740">
    <property type="term" value="F:transferase activity"/>
    <property type="evidence" value="ECO:0007669"/>
    <property type="project" value="UniProtKB-KW"/>
</dbReference>
<dbReference type="Pfam" id="PF01884">
    <property type="entry name" value="PcrB"/>
    <property type="match status" value="1"/>
</dbReference>
<evidence type="ECO:0000256" key="3">
    <source>
        <dbReference type="ARBA" id="ARBA00022723"/>
    </source>
</evidence>
<comment type="pathway">
    <text evidence="9">Membrane lipid metabolism; glycerophospholipid metabolism.</text>
</comment>
<comment type="cofactor">
    <cofactor evidence="9">
        <name>Mg(2+)</name>
        <dbReference type="ChEBI" id="CHEBI:18420"/>
    </cofactor>
</comment>
<evidence type="ECO:0000256" key="4">
    <source>
        <dbReference type="ARBA" id="ARBA00022842"/>
    </source>
</evidence>
<reference evidence="11" key="1">
    <citation type="journal article" date="2019" name="Int. J. Syst. Evol. Microbiol.">
        <title>The Global Catalogue of Microorganisms (GCM) 10K type strain sequencing project: providing services to taxonomists for standard genome sequencing and annotation.</title>
        <authorList>
            <consortium name="The Broad Institute Genomics Platform"/>
            <consortium name="The Broad Institute Genome Sequencing Center for Infectious Disease"/>
            <person name="Wu L."/>
            <person name="Ma J."/>
        </authorList>
    </citation>
    <scope>NUCLEOTIDE SEQUENCE [LARGE SCALE GENOMIC DNA]</scope>
    <source>
        <strain evidence="11">TISTR 1827</strain>
    </source>
</reference>
<evidence type="ECO:0000256" key="1">
    <source>
        <dbReference type="ARBA" id="ARBA00022516"/>
    </source>
</evidence>
<feature type="binding site" evidence="9">
    <location>
        <position position="16"/>
    </location>
    <ligand>
        <name>Mg(2+)</name>
        <dbReference type="ChEBI" id="CHEBI:18420"/>
    </ligand>
</feature>
<dbReference type="EMBL" id="JBHUMY010000037">
    <property type="protein sequence ID" value="MFD2662977.1"/>
    <property type="molecule type" value="Genomic_DNA"/>
</dbReference>
<dbReference type="PANTHER" id="PTHR40029">
    <property type="match status" value="1"/>
</dbReference>
<dbReference type="EC" id="2.5.1.n9" evidence="9"/>
<keyword evidence="1 9" id="KW-0444">Lipid biosynthesis</keyword>
<dbReference type="NCBIfam" id="NF003199">
    <property type="entry name" value="PRK04169.1-3"/>
    <property type="match status" value="1"/>
</dbReference>
<dbReference type="NCBIfam" id="NF003197">
    <property type="entry name" value="PRK04169.1-1"/>
    <property type="match status" value="1"/>
</dbReference>
<dbReference type="InterPro" id="IPR008205">
    <property type="entry name" value="GGGP_HepGP_synthase"/>
</dbReference>
<comment type="catalytic activity">
    <reaction evidence="8 9">
        <text>sn-glycerol 1-phosphate + all-trans-heptaprenyl diphosphate = 3-heptaprenyl-sn-glycero-1-phosphate + diphosphate</text>
        <dbReference type="Rhea" id="RHEA:33495"/>
        <dbReference type="ChEBI" id="CHEBI:33019"/>
        <dbReference type="ChEBI" id="CHEBI:57685"/>
        <dbReference type="ChEBI" id="CHEBI:58206"/>
        <dbReference type="ChEBI" id="CHEBI:64781"/>
        <dbReference type="EC" id="2.5.1.n9"/>
    </reaction>
</comment>
<keyword evidence="11" id="KW-1185">Reference proteome</keyword>
<keyword evidence="4 9" id="KW-0460">Magnesium</keyword>
<evidence type="ECO:0000256" key="6">
    <source>
        <dbReference type="ARBA" id="ARBA00023209"/>
    </source>
</evidence>
<protein>
    <recommendedName>
        <fullName evidence="9">Heptaprenylglyceryl phosphate synthase</fullName>
        <shortName evidence="9">HepGP synthase</shortName>
        <ecNumber evidence="9">2.5.1.n9</ecNumber>
    </recommendedName>
    <alternativeName>
        <fullName evidence="9">Glycerol-1-phosphate heptaprenyltransferase</fullName>
    </alternativeName>
</protein>
<feature type="binding site" evidence="9">
    <location>
        <begin position="161"/>
        <end position="166"/>
    </location>
    <ligand>
        <name>sn-glycerol 1-phosphate</name>
        <dbReference type="ChEBI" id="CHEBI:57685"/>
    </ligand>
</feature>
<evidence type="ECO:0000313" key="10">
    <source>
        <dbReference type="EMBL" id="MFD2662977.1"/>
    </source>
</evidence>
<keyword evidence="5 9" id="KW-0443">Lipid metabolism</keyword>
<comment type="similarity">
    <text evidence="9">Belongs to the GGGP/HepGP synthase family. Group I subfamily.</text>
</comment>
<feature type="binding site" evidence="9">
    <location>
        <position position="191"/>
    </location>
    <ligand>
        <name>sn-glycerol 1-phosphate</name>
        <dbReference type="ChEBI" id="CHEBI:57685"/>
    </ligand>
</feature>
<dbReference type="Proteomes" id="UP001597493">
    <property type="component" value="Unassembled WGS sequence"/>
</dbReference>
<name>A0ABW5R318_9BACL</name>
<dbReference type="Gene3D" id="3.20.20.390">
    <property type="entry name" value="FMN-linked oxidoreductases"/>
    <property type="match status" value="1"/>
</dbReference>